<dbReference type="EMBL" id="JAULJE010000014">
    <property type="protein sequence ID" value="KAK1334737.1"/>
    <property type="molecule type" value="Genomic_DNA"/>
</dbReference>
<comment type="caution">
    <text evidence="4">The sequence shown here is derived from an EMBL/GenBank/DDBJ whole genome shotgun (WGS) entry which is preliminary data.</text>
</comment>
<evidence type="ECO:0000313" key="5">
    <source>
        <dbReference type="Proteomes" id="UP001177744"/>
    </source>
</evidence>
<keyword evidence="1" id="KW-0813">Transport</keyword>
<dbReference type="PANTHER" id="PTHR19229:SF36">
    <property type="entry name" value="ATP-BINDING CASSETTE SUB-FAMILY A MEMBER 2"/>
    <property type="match status" value="1"/>
</dbReference>
<proteinExistence type="predicted"/>
<dbReference type="AlphaFoldDB" id="A0AA40HPZ7"/>
<keyword evidence="5" id="KW-1185">Reference proteome</keyword>
<dbReference type="InterPro" id="IPR026082">
    <property type="entry name" value="ABCA"/>
</dbReference>
<feature type="region of interest" description="Disordered" evidence="3">
    <location>
        <begin position="187"/>
        <end position="263"/>
    </location>
</feature>
<dbReference type="Gene3D" id="3.40.50.300">
    <property type="entry name" value="P-loop containing nucleotide triphosphate hydrolases"/>
    <property type="match status" value="2"/>
</dbReference>
<keyword evidence="2" id="KW-0677">Repeat</keyword>
<dbReference type="SUPFAM" id="SSF52540">
    <property type="entry name" value="P-loop containing nucleoside triphosphate hydrolases"/>
    <property type="match status" value="2"/>
</dbReference>
<dbReference type="GO" id="GO:0005319">
    <property type="term" value="F:lipid transporter activity"/>
    <property type="evidence" value="ECO:0007669"/>
    <property type="project" value="TreeGrafter"/>
</dbReference>
<dbReference type="GO" id="GO:0016020">
    <property type="term" value="C:membrane"/>
    <property type="evidence" value="ECO:0007669"/>
    <property type="project" value="InterPro"/>
</dbReference>
<evidence type="ECO:0000256" key="3">
    <source>
        <dbReference type="SAM" id="MobiDB-lite"/>
    </source>
</evidence>
<evidence type="ECO:0000313" key="4">
    <source>
        <dbReference type="EMBL" id="KAK1334737.1"/>
    </source>
</evidence>
<organism evidence="4 5">
    <name type="scientific">Cnephaeus nilssonii</name>
    <name type="common">Northern bat</name>
    <name type="synonym">Eptesicus nilssonii</name>
    <dbReference type="NCBI Taxonomy" id="3371016"/>
    <lineage>
        <taxon>Eukaryota</taxon>
        <taxon>Metazoa</taxon>
        <taxon>Chordata</taxon>
        <taxon>Craniata</taxon>
        <taxon>Vertebrata</taxon>
        <taxon>Euteleostomi</taxon>
        <taxon>Mammalia</taxon>
        <taxon>Eutheria</taxon>
        <taxon>Laurasiatheria</taxon>
        <taxon>Chiroptera</taxon>
        <taxon>Yangochiroptera</taxon>
        <taxon>Vespertilionidae</taxon>
        <taxon>Cnephaeus</taxon>
    </lineage>
</organism>
<name>A0AA40HPZ7_CNENI</name>
<accession>A0AA40HPZ7</accession>
<protein>
    <recommendedName>
        <fullName evidence="6">ABC transporter domain-containing protein</fullName>
    </recommendedName>
</protein>
<dbReference type="GO" id="GO:0140359">
    <property type="term" value="F:ABC-type transporter activity"/>
    <property type="evidence" value="ECO:0007669"/>
    <property type="project" value="InterPro"/>
</dbReference>
<dbReference type="Proteomes" id="UP001177744">
    <property type="component" value="Unassembled WGS sequence"/>
</dbReference>
<evidence type="ECO:0008006" key="6">
    <source>
        <dbReference type="Google" id="ProtNLM"/>
    </source>
</evidence>
<evidence type="ECO:0000256" key="1">
    <source>
        <dbReference type="ARBA" id="ARBA00022448"/>
    </source>
</evidence>
<evidence type="ECO:0000256" key="2">
    <source>
        <dbReference type="ARBA" id="ARBA00022737"/>
    </source>
</evidence>
<dbReference type="InterPro" id="IPR027417">
    <property type="entry name" value="P-loop_NTPase"/>
</dbReference>
<sequence>MRQTPPFASCQAGRSYQGLGLSGTRSPRSPAWTLVVPLLSGSWVGVAGGQVLLAHSLRSAHLAGALRDVGLTQHRHKQARALSGGLRRKLSIGAAFLGTSRTVVLDEPTSGVDPCSRRSIWDILLQYREGGAPRALLSLGPGPCTARRHHQRPPCPMPAQAPPETTLPDASAGTTTVHPARCRTGTTRVHPADASAGTTTVHPARCQHRDHHSPPCPETTLPDASAGTTRVHPARCQYRHHHSPPCPMPAQGPPQSTLPRDHPARCQRRDCVQRAVGSWPVCRVGAPWPPSCPHLACLLTAAPPAAQSTVCPPLRASRCRTIILTTHHLDEAEALSDRVAVLQQGRLRCCGPPLSLTEAYGQGLCLTLTEQPSAPELDGLQDAAPTTALIQTYVPQAFLRDRSGRTLSYALPKDADRSGFKGLFQALEQNRHRLRLAGCGVADSTLEEVLGAPAALSLSRQ</sequence>
<gene>
    <name evidence="4" type="ORF">QTO34_004303</name>
</gene>
<reference evidence="4" key="1">
    <citation type="submission" date="2023-06" db="EMBL/GenBank/DDBJ databases">
        <title>Reference genome for the Northern bat (Eptesicus nilssonii), a most northern bat species.</title>
        <authorList>
            <person name="Laine V.N."/>
            <person name="Pulliainen A.T."/>
            <person name="Lilley T.M."/>
        </authorList>
    </citation>
    <scope>NUCLEOTIDE SEQUENCE</scope>
    <source>
        <strain evidence="4">BLF_Eptnil</strain>
        <tissue evidence="4">Kidney</tissue>
    </source>
</reference>
<dbReference type="PANTHER" id="PTHR19229">
    <property type="entry name" value="ATP-BINDING CASSETTE TRANSPORTER SUBFAMILY A ABCA"/>
    <property type="match status" value="1"/>
</dbReference>